<evidence type="ECO:0000259" key="2">
    <source>
        <dbReference type="Pfam" id="PF13360"/>
    </source>
</evidence>
<feature type="region of interest" description="Disordered" evidence="1">
    <location>
        <begin position="1"/>
        <end position="21"/>
    </location>
</feature>
<organism evidence="3 4">
    <name type="scientific">Actinoplanes couchii</name>
    <dbReference type="NCBI Taxonomy" id="403638"/>
    <lineage>
        <taxon>Bacteria</taxon>
        <taxon>Bacillati</taxon>
        <taxon>Actinomycetota</taxon>
        <taxon>Actinomycetes</taxon>
        <taxon>Micromonosporales</taxon>
        <taxon>Micromonosporaceae</taxon>
        <taxon>Actinoplanes</taxon>
    </lineage>
</organism>
<dbReference type="PANTHER" id="PTHR34512:SF30">
    <property type="entry name" value="OUTER MEMBRANE PROTEIN ASSEMBLY FACTOR BAMB"/>
    <property type="match status" value="1"/>
</dbReference>
<dbReference type="PANTHER" id="PTHR34512">
    <property type="entry name" value="CELL SURFACE PROTEIN"/>
    <property type="match status" value="1"/>
</dbReference>
<evidence type="ECO:0000313" key="3">
    <source>
        <dbReference type="EMBL" id="GID53904.1"/>
    </source>
</evidence>
<evidence type="ECO:0000256" key="1">
    <source>
        <dbReference type="SAM" id="MobiDB-lite"/>
    </source>
</evidence>
<dbReference type="InterPro" id="IPR015943">
    <property type="entry name" value="WD40/YVTN_repeat-like_dom_sf"/>
</dbReference>
<accession>A0ABQ3X5W7</accession>
<feature type="domain" description="Pyrrolo-quinoline quinone repeat" evidence="2">
    <location>
        <begin position="57"/>
        <end position="206"/>
    </location>
</feature>
<dbReference type="InterPro" id="IPR002372">
    <property type="entry name" value="PQQ_rpt_dom"/>
</dbReference>
<dbReference type="Pfam" id="PF13360">
    <property type="entry name" value="PQQ_2"/>
    <property type="match status" value="1"/>
</dbReference>
<dbReference type="SUPFAM" id="SSF50998">
    <property type="entry name" value="Quinoprotein alcohol dehydrogenase-like"/>
    <property type="match status" value="1"/>
</dbReference>
<sequence length="447" mass="47703">MIELGDVSGEPDGDGRAERVPEFRHGTVRRLVLAGLAALCVVALGGSARPAPPLIQELWAVPFEEMDSMSVAGGLILVQTNSDGSPSLTAYDAATGKARWSRPVGEQSTQMETVERSGVLLLAGGQETVETDMGDGSVAVETYGGTITAVDAISGTTLWTRSGGYHLHAGPETTLLVEHGKQGDPVRFRLVRTRDGGVVWERALPRAVDMTVQIDGDEPIRMVTATGDGEITLLDYATGAVQLVRKLPWAERSPVTGSGSSIALTPGLFLENRTTGTDGEITAYRADTLERLWSAKSGDYLWSQDCGPVICLTEENRFRAVDPLTGEHRWTGTGWPIIGLSPGNEFLLLTRSDTAPQPVLAEAATGRTVGKPGRGWVAYWDADEHYVVLLDPLVKDYTRSVVTRFDLVTGRSTLLGTVPLTGNGRCSGTGPILACQNAGRLTVHRIG</sequence>
<dbReference type="EMBL" id="BOMG01000035">
    <property type="protein sequence ID" value="GID53904.1"/>
    <property type="molecule type" value="Genomic_DNA"/>
</dbReference>
<gene>
    <name evidence="3" type="ORF">Aco03nite_023080</name>
</gene>
<evidence type="ECO:0000313" key="4">
    <source>
        <dbReference type="Proteomes" id="UP000612282"/>
    </source>
</evidence>
<reference evidence="3 4" key="1">
    <citation type="submission" date="2021-01" db="EMBL/GenBank/DDBJ databases">
        <title>Whole genome shotgun sequence of Actinoplanes couchii NBRC 106145.</title>
        <authorList>
            <person name="Komaki H."/>
            <person name="Tamura T."/>
        </authorList>
    </citation>
    <scope>NUCLEOTIDE SEQUENCE [LARGE SCALE GENOMIC DNA]</scope>
    <source>
        <strain evidence="3 4">NBRC 106145</strain>
    </source>
</reference>
<comment type="caution">
    <text evidence="3">The sequence shown here is derived from an EMBL/GenBank/DDBJ whole genome shotgun (WGS) entry which is preliminary data.</text>
</comment>
<dbReference type="Proteomes" id="UP000612282">
    <property type="component" value="Unassembled WGS sequence"/>
</dbReference>
<proteinExistence type="predicted"/>
<name>A0ABQ3X5W7_9ACTN</name>
<dbReference type="SMART" id="SM00564">
    <property type="entry name" value="PQQ"/>
    <property type="match status" value="2"/>
</dbReference>
<dbReference type="Gene3D" id="2.130.10.10">
    <property type="entry name" value="YVTN repeat-like/Quinoprotein amine dehydrogenase"/>
    <property type="match status" value="2"/>
</dbReference>
<protein>
    <recommendedName>
        <fullName evidence="2">Pyrrolo-quinoline quinone repeat domain-containing protein</fullName>
    </recommendedName>
</protein>
<dbReference type="InterPro" id="IPR018391">
    <property type="entry name" value="PQQ_b-propeller_rpt"/>
</dbReference>
<dbReference type="InterPro" id="IPR011047">
    <property type="entry name" value="Quinoprotein_ADH-like_sf"/>
</dbReference>
<keyword evidence="4" id="KW-1185">Reference proteome</keyword>